<evidence type="ECO:0008006" key="3">
    <source>
        <dbReference type="Google" id="ProtNLM"/>
    </source>
</evidence>
<evidence type="ECO:0000313" key="1">
    <source>
        <dbReference type="EMBL" id="KKU91922.1"/>
    </source>
</evidence>
<proteinExistence type="predicted"/>
<evidence type="ECO:0000313" key="2">
    <source>
        <dbReference type="Proteomes" id="UP000034877"/>
    </source>
</evidence>
<sequence>MADNTSATIKINLPAGILANARQEAERIGISVQDFIRMLMATYFSRAESIQAVSRDRVLWERGKKEVAGGKYVAVEDAQELERLLLRW</sequence>
<gene>
    <name evidence="1" type="ORF">UY22_C0042G0005</name>
</gene>
<dbReference type="Proteomes" id="UP000034877">
    <property type="component" value="Unassembled WGS sequence"/>
</dbReference>
<name>A0A0G1UCS7_9BACT</name>
<protein>
    <recommendedName>
        <fullName evidence="3">Ribbon-helix-helix protein CopG domain-containing protein</fullName>
    </recommendedName>
</protein>
<comment type="caution">
    <text evidence="1">The sequence shown here is derived from an EMBL/GenBank/DDBJ whole genome shotgun (WGS) entry which is preliminary data.</text>
</comment>
<accession>A0A0G1UCS7</accession>
<dbReference type="EMBL" id="LCPE01000042">
    <property type="protein sequence ID" value="KKU91922.1"/>
    <property type="molecule type" value="Genomic_DNA"/>
</dbReference>
<organism evidence="1 2">
    <name type="scientific">Candidatus Amesbacteria bacterium GW2011_GWC1_48_10</name>
    <dbReference type="NCBI Taxonomy" id="1618365"/>
    <lineage>
        <taxon>Bacteria</taxon>
        <taxon>Candidatus Amesiibacteriota</taxon>
    </lineage>
</organism>
<dbReference type="AlphaFoldDB" id="A0A0G1UCS7"/>
<reference evidence="1 2" key="1">
    <citation type="journal article" date="2015" name="Nature">
        <title>rRNA introns, odd ribosomes, and small enigmatic genomes across a large radiation of phyla.</title>
        <authorList>
            <person name="Brown C.T."/>
            <person name="Hug L.A."/>
            <person name="Thomas B.C."/>
            <person name="Sharon I."/>
            <person name="Castelle C.J."/>
            <person name="Singh A."/>
            <person name="Wilkins M.J."/>
            <person name="Williams K.H."/>
            <person name="Banfield J.F."/>
        </authorList>
    </citation>
    <scope>NUCLEOTIDE SEQUENCE [LARGE SCALE GENOMIC DNA]</scope>
</reference>